<evidence type="ECO:0000313" key="15">
    <source>
        <dbReference type="Proteomes" id="UP000031802"/>
    </source>
</evidence>
<name>A0A0B8T2A5_9SPHI</name>
<proteinExistence type="inferred from homology"/>
<keyword evidence="11" id="KW-0697">Rotamase</keyword>
<keyword evidence="7" id="KW-0143">Chaperone</keyword>
<keyword evidence="2" id="KW-1003">Cell membrane</keyword>
<evidence type="ECO:0000256" key="5">
    <source>
        <dbReference type="ARBA" id="ARBA00022989"/>
    </source>
</evidence>
<dbReference type="InterPro" id="IPR052029">
    <property type="entry name" value="PpiD_chaperone"/>
</dbReference>
<dbReference type="SUPFAM" id="SSF109998">
    <property type="entry name" value="Triger factor/SurA peptide-binding domain-like"/>
    <property type="match status" value="1"/>
</dbReference>
<dbReference type="InterPro" id="IPR046357">
    <property type="entry name" value="PPIase_dom_sf"/>
</dbReference>
<dbReference type="AlphaFoldDB" id="A0A0B8T2A5"/>
<dbReference type="PROSITE" id="PS50198">
    <property type="entry name" value="PPIC_PPIASE_2"/>
    <property type="match status" value="1"/>
</dbReference>
<comment type="caution">
    <text evidence="14">The sequence shown here is derived from an EMBL/GenBank/DDBJ whole genome shotgun (WGS) entry which is preliminary data.</text>
</comment>
<evidence type="ECO:0000256" key="8">
    <source>
        <dbReference type="ARBA" id="ARBA00038408"/>
    </source>
</evidence>
<keyword evidence="11 14" id="KW-0413">Isomerase</keyword>
<dbReference type="Gene3D" id="1.10.8.1040">
    <property type="match status" value="1"/>
</dbReference>
<feature type="transmembrane region" description="Helical" evidence="12">
    <location>
        <begin position="12"/>
        <end position="39"/>
    </location>
</feature>
<dbReference type="InterPro" id="IPR000297">
    <property type="entry name" value="PPIase_PpiC"/>
</dbReference>
<keyword evidence="4 12" id="KW-0812">Transmembrane</keyword>
<evidence type="ECO:0000259" key="13">
    <source>
        <dbReference type="PROSITE" id="PS50198"/>
    </source>
</evidence>
<dbReference type="STRING" id="1229276.DI53_1028"/>
<reference evidence="14 15" key="2">
    <citation type="journal article" date="2015" name="PLoS ONE">
        <title>Whole-Genome Optical Mapping and Finished Genome Sequence of Sphingobacterium deserti sp. nov., a New Species Isolated from the Western Desert of China.</title>
        <authorList>
            <person name="Teng C."/>
            <person name="Zhou Z."/>
            <person name="Molnar I."/>
            <person name="Li X."/>
            <person name="Tang R."/>
            <person name="Chen M."/>
            <person name="Wang L."/>
            <person name="Su S."/>
            <person name="Zhang W."/>
            <person name="Lin M."/>
        </authorList>
    </citation>
    <scope>NUCLEOTIDE SEQUENCE [LARGE SCALE GENOMIC DNA]</scope>
    <source>
        <strain evidence="15">ACCC05744</strain>
    </source>
</reference>
<evidence type="ECO:0000256" key="11">
    <source>
        <dbReference type="PROSITE-ProRule" id="PRU00278"/>
    </source>
</evidence>
<evidence type="ECO:0000256" key="7">
    <source>
        <dbReference type="ARBA" id="ARBA00023186"/>
    </source>
</evidence>
<evidence type="ECO:0000256" key="3">
    <source>
        <dbReference type="ARBA" id="ARBA00022519"/>
    </source>
</evidence>
<dbReference type="Proteomes" id="UP000031802">
    <property type="component" value="Unassembled WGS sequence"/>
</dbReference>
<dbReference type="InterPro" id="IPR023058">
    <property type="entry name" value="PPIase_PpiC_CS"/>
</dbReference>
<evidence type="ECO:0000256" key="10">
    <source>
        <dbReference type="ARBA" id="ARBA00042775"/>
    </source>
</evidence>
<protein>
    <recommendedName>
        <fullName evidence="9">Periplasmic chaperone PpiD</fullName>
    </recommendedName>
    <alternativeName>
        <fullName evidence="10">Periplasmic folding chaperone</fullName>
    </alternativeName>
</protein>
<dbReference type="SUPFAM" id="SSF54534">
    <property type="entry name" value="FKBP-like"/>
    <property type="match status" value="1"/>
</dbReference>
<keyword evidence="3" id="KW-0997">Cell inner membrane</keyword>
<accession>A0A0B8T2A5</accession>
<reference evidence="15" key="1">
    <citation type="submission" date="2014-04" db="EMBL/GenBank/DDBJ databases">
        <title>Whole-Genome optical mapping and complete genome sequence of Sphingobacterium deserti sp. nov., a new spaces isolated from desert in the west of China.</title>
        <authorList>
            <person name="Teng C."/>
            <person name="Zhou Z."/>
            <person name="Li X."/>
            <person name="Chen M."/>
            <person name="Lin M."/>
            <person name="Wang L."/>
            <person name="Su S."/>
            <person name="Zhang C."/>
            <person name="Zhang W."/>
        </authorList>
    </citation>
    <scope>NUCLEOTIDE SEQUENCE [LARGE SCALE GENOMIC DNA]</scope>
    <source>
        <strain evidence="15">ACCC05744</strain>
    </source>
</reference>
<dbReference type="PROSITE" id="PS01096">
    <property type="entry name" value="PPIC_PPIASE_1"/>
    <property type="match status" value="1"/>
</dbReference>
<dbReference type="GO" id="GO:0005886">
    <property type="term" value="C:plasma membrane"/>
    <property type="evidence" value="ECO:0007669"/>
    <property type="project" value="UniProtKB-SubCell"/>
</dbReference>
<dbReference type="OrthoDB" id="9812372at2"/>
<dbReference type="PANTHER" id="PTHR47529">
    <property type="entry name" value="PEPTIDYL-PROLYL CIS-TRANS ISOMERASE D"/>
    <property type="match status" value="1"/>
</dbReference>
<evidence type="ECO:0000256" key="6">
    <source>
        <dbReference type="ARBA" id="ARBA00023136"/>
    </source>
</evidence>
<keyword evidence="5 12" id="KW-1133">Transmembrane helix</keyword>
<dbReference type="Pfam" id="PF13623">
    <property type="entry name" value="SurA_N_2"/>
    <property type="match status" value="1"/>
</dbReference>
<gene>
    <name evidence="14" type="ORF">DI53_1028</name>
</gene>
<dbReference type="Pfam" id="PF13145">
    <property type="entry name" value="Rotamase_2"/>
    <property type="match status" value="1"/>
</dbReference>
<dbReference type="PANTHER" id="PTHR47529:SF1">
    <property type="entry name" value="PERIPLASMIC CHAPERONE PPID"/>
    <property type="match status" value="1"/>
</dbReference>
<comment type="subcellular location">
    <subcellularLocation>
        <location evidence="1">Cell inner membrane</location>
        <topology evidence="1">Single-pass type II membrane protein</topology>
        <orientation evidence="1">Periplasmic side</orientation>
    </subcellularLocation>
</comment>
<dbReference type="RefSeq" id="WP_037496140.1">
    <property type="nucleotide sequence ID" value="NZ_JJMU01000014.1"/>
</dbReference>
<evidence type="ECO:0000256" key="9">
    <source>
        <dbReference type="ARBA" id="ARBA00040743"/>
    </source>
</evidence>
<dbReference type="PATRIC" id="fig|1229276.3.peg.1061"/>
<dbReference type="EMBL" id="JJMU01000014">
    <property type="protein sequence ID" value="KGE15347.1"/>
    <property type="molecule type" value="Genomic_DNA"/>
</dbReference>
<organism evidence="14 15">
    <name type="scientific">Sphingobacterium deserti</name>
    <dbReference type="NCBI Taxonomy" id="1229276"/>
    <lineage>
        <taxon>Bacteria</taxon>
        <taxon>Pseudomonadati</taxon>
        <taxon>Bacteroidota</taxon>
        <taxon>Sphingobacteriia</taxon>
        <taxon>Sphingobacteriales</taxon>
        <taxon>Sphingobacteriaceae</taxon>
        <taxon>Sphingobacterium</taxon>
    </lineage>
</organism>
<feature type="domain" description="PpiC" evidence="13">
    <location>
        <begin position="344"/>
        <end position="442"/>
    </location>
</feature>
<evidence type="ECO:0000313" key="14">
    <source>
        <dbReference type="EMBL" id="KGE15347.1"/>
    </source>
</evidence>
<evidence type="ECO:0000256" key="2">
    <source>
        <dbReference type="ARBA" id="ARBA00022475"/>
    </source>
</evidence>
<dbReference type="Pfam" id="PF13616">
    <property type="entry name" value="Rotamase_3"/>
    <property type="match status" value="1"/>
</dbReference>
<comment type="similarity">
    <text evidence="8">Belongs to the PpiD chaperone family.</text>
</comment>
<evidence type="ECO:0000256" key="12">
    <source>
        <dbReference type="SAM" id="Phobius"/>
    </source>
</evidence>
<dbReference type="Gene3D" id="3.10.50.40">
    <property type="match status" value="2"/>
</dbReference>
<keyword evidence="15" id="KW-1185">Reference proteome</keyword>
<dbReference type="InterPro" id="IPR027304">
    <property type="entry name" value="Trigger_fact/SurA_dom_sf"/>
</dbReference>
<dbReference type="GO" id="GO:0003755">
    <property type="term" value="F:peptidyl-prolyl cis-trans isomerase activity"/>
    <property type="evidence" value="ECO:0007669"/>
    <property type="project" value="UniProtKB-KW"/>
</dbReference>
<evidence type="ECO:0000256" key="1">
    <source>
        <dbReference type="ARBA" id="ARBA00004382"/>
    </source>
</evidence>
<keyword evidence="6 12" id="KW-0472">Membrane</keyword>
<sequence>MGLMSYLRNRAGLVVTIIGLAIVAFLLGDIINVGTPFWAKSQNQVGSVNGESIDYQVFNAQVDQTTAMYQQQMGGAASPQIRSYAVQQVWNQFVSQELLKQEIEKLGLIVGKDELNSLVTGNNPSPQIVQAFTNPETGQFDKNQLNTFISQVNTQGTPEMVQQWEMLLENIRNERLNQKYSNLLSNSVYVTALEAQDEYNQRNKLANFKYLMLDYSSVKDGEIKLTDGDYKAYYDAHKNAFKNPEETRSIEYVLFDATPTANDTAATKSTIEQLKTELVNSKTDSLFAAVNSDTKHPFTYIRKGQASPDLDSVLFNVPVGTTVGPFLSNGVYEIAKVVDAKFSPDSVKASHILLNATAEGGVDKATAKADSIKGLIQKGESFSALAVQFSVDQGSKVNGGDLGTFPRGQMVPEFDEAVFSGKPGEVVVVNSRFGTHIIKIEKQIGNSKIVKAAIVDKTINSGKATTDAAYTKANNFFGDANSKNFSDIAAKQGAKIQKIDRAVAMDNNFNGVEVPRDLVRWLFEAKKGEISEKIFDTDQHFIVARVVDIQPKGHLSLDAVKPQIEAQVKNEVKAKMLTEKLNNALNGASNVDQAAQKLGKAAVAVENIVLANPVLPGVALEPAVVGTAFGLQPNKVSKSVKGIQGVYAVQVNSFVNPAELVASDMANQKKQMLASKSQRAWASIYQALQNKADIDDNRIRFY</sequence>
<dbReference type="eggNOG" id="COG0760">
    <property type="taxonomic scope" value="Bacteria"/>
</dbReference>
<evidence type="ECO:0000256" key="4">
    <source>
        <dbReference type="ARBA" id="ARBA00022692"/>
    </source>
</evidence>